<name>A0A162R6K3_9CRUS</name>
<protein>
    <recommendedName>
        <fullName evidence="2">Myb/SANT-like DNA-binding domain-containing protein</fullName>
    </recommendedName>
</protein>
<evidence type="ECO:0000313" key="3">
    <source>
        <dbReference type="EMBL" id="KZS20274.1"/>
    </source>
</evidence>
<accession>A0A162R6K3</accession>
<dbReference type="InterPro" id="IPR044822">
    <property type="entry name" value="Myb_DNA-bind_4"/>
</dbReference>
<dbReference type="EMBL" id="LRGB01000233">
    <property type="protein sequence ID" value="KZS20274.1"/>
    <property type="molecule type" value="Genomic_DNA"/>
</dbReference>
<dbReference type="Proteomes" id="UP000076858">
    <property type="component" value="Unassembled WGS sequence"/>
</dbReference>
<keyword evidence="4" id="KW-1185">Reference proteome</keyword>
<gene>
    <name evidence="3" type="ORF">APZ42_013075</name>
</gene>
<feature type="region of interest" description="Disordered" evidence="1">
    <location>
        <begin position="121"/>
        <end position="145"/>
    </location>
</feature>
<evidence type="ECO:0000259" key="2">
    <source>
        <dbReference type="Pfam" id="PF13837"/>
    </source>
</evidence>
<evidence type="ECO:0000256" key="1">
    <source>
        <dbReference type="SAM" id="MobiDB-lite"/>
    </source>
</evidence>
<sequence>MMDNLNTNQLYIDELVKGVQEKLHFMLLEGIDPTKNWPGSYKKCPTSKIPRADNKSNDVVEMVHHVTQGQKKIHVAPLTQMARQSAALPDYSRFYGNNVDPDSDQIYHLNDLNEVPKMPTTVLPPLKKATPKSSISGPVERESEDDIVDGRKWNQEETFTLLDMTENMLPQFSLLDMAAKLKNKVISNLSEADCSAKWRNLNQRYHKLTSPLHKNSSQCIDGWPFMEQMDALLKKQPCCHP</sequence>
<dbReference type="Pfam" id="PF13837">
    <property type="entry name" value="Myb_DNA-bind_4"/>
    <property type="match status" value="1"/>
</dbReference>
<feature type="domain" description="Myb/SANT-like DNA-binding" evidence="2">
    <location>
        <begin position="151"/>
        <end position="232"/>
    </location>
</feature>
<dbReference type="AlphaFoldDB" id="A0A162R6K3"/>
<comment type="caution">
    <text evidence="3">The sequence shown here is derived from an EMBL/GenBank/DDBJ whole genome shotgun (WGS) entry which is preliminary data.</text>
</comment>
<organism evidence="3 4">
    <name type="scientific">Daphnia magna</name>
    <dbReference type="NCBI Taxonomy" id="35525"/>
    <lineage>
        <taxon>Eukaryota</taxon>
        <taxon>Metazoa</taxon>
        <taxon>Ecdysozoa</taxon>
        <taxon>Arthropoda</taxon>
        <taxon>Crustacea</taxon>
        <taxon>Branchiopoda</taxon>
        <taxon>Diplostraca</taxon>
        <taxon>Cladocera</taxon>
        <taxon>Anomopoda</taxon>
        <taxon>Daphniidae</taxon>
        <taxon>Daphnia</taxon>
    </lineage>
</organism>
<evidence type="ECO:0000313" key="4">
    <source>
        <dbReference type="Proteomes" id="UP000076858"/>
    </source>
</evidence>
<reference evidence="3 4" key="1">
    <citation type="submission" date="2016-03" db="EMBL/GenBank/DDBJ databases">
        <title>EvidentialGene: Evidence-directed Construction of Genes on Genomes.</title>
        <authorList>
            <person name="Gilbert D.G."/>
            <person name="Choi J.-H."/>
            <person name="Mockaitis K."/>
            <person name="Colbourne J."/>
            <person name="Pfrender M."/>
        </authorList>
    </citation>
    <scope>NUCLEOTIDE SEQUENCE [LARGE SCALE GENOMIC DNA]</scope>
    <source>
        <strain evidence="3 4">Xinb3</strain>
        <tissue evidence="3">Complete organism</tissue>
    </source>
</reference>
<dbReference type="OrthoDB" id="6158791at2759"/>
<proteinExistence type="predicted"/>